<dbReference type="Proteomes" id="UP000004277">
    <property type="component" value="Unassembled WGS sequence"/>
</dbReference>
<sequence length="227" mass="24595">MMTPPDQRPEEDDDFFDDDEDDLELGNALPIAGARGRQALRVGDGIGGEHSEPHASYADYADDFGDIDDVRHAARRHELRDAGHPEGAREADDNVDADWLEGNEGNRGGEDDDDDGPNEARRTERRLMHPVHDAAPFTAAAAMGDEDLDDGIGELPAVLACEAGRLTVSVREIRALQAGQVIDLGRPLLEGVSLMLDGREIARGMLVDLEGRFGIMLTALTEEAHHG</sequence>
<evidence type="ECO:0000313" key="2">
    <source>
        <dbReference type="Proteomes" id="UP000004277"/>
    </source>
</evidence>
<organism evidence="1 2">
    <name type="scientific">Imbroritus primus</name>
    <dbReference type="NCBI Taxonomy" id="3058603"/>
    <lineage>
        <taxon>Bacteria</taxon>
        <taxon>Pseudomonadati</taxon>
        <taxon>Pseudomonadota</taxon>
        <taxon>Betaproteobacteria</taxon>
        <taxon>Burkholderiales</taxon>
        <taxon>Burkholderiaceae</taxon>
        <taxon>Imbroritus</taxon>
    </lineage>
</organism>
<dbReference type="EMBL" id="AKCV02000025">
    <property type="protein sequence ID" value="TMS57094.1"/>
    <property type="molecule type" value="Genomic_DNA"/>
</dbReference>
<evidence type="ECO:0000313" key="1">
    <source>
        <dbReference type="EMBL" id="TMS57094.1"/>
    </source>
</evidence>
<protein>
    <submittedName>
        <fullName evidence="1">Uncharacterized protein</fullName>
    </submittedName>
</protein>
<reference evidence="1" key="1">
    <citation type="submission" date="2019-05" db="EMBL/GenBank/DDBJ databases">
        <title>Revised genome assembly of Burkholderiaceae (previously Ralstonia) sp. PBA.</title>
        <authorList>
            <person name="Gan H.M."/>
        </authorList>
    </citation>
    <scope>NUCLEOTIDE SEQUENCE</scope>
    <source>
        <strain evidence="1">PBA</strain>
    </source>
</reference>
<proteinExistence type="predicted"/>
<name>A0ACD3SLL6_9BURK</name>
<gene>
    <name evidence="1" type="ORF">MW7_014125</name>
</gene>
<accession>A0ACD3SLL6</accession>
<keyword evidence="2" id="KW-1185">Reference proteome</keyword>
<comment type="caution">
    <text evidence="1">The sequence shown here is derived from an EMBL/GenBank/DDBJ whole genome shotgun (WGS) entry which is preliminary data.</text>
</comment>